<feature type="compositionally biased region" description="Basic and acidic residues" evidence="2">
    <location>
        <begin position="8"/>
        <end position="17"/>
    </location>
</feature>
<reference evidence="4" key="1">
    <citation type="submission" date="2016-06" db="EMBL/GenBank/DDBJ databases">
        <title>First high quality genome sequence of Plasmodium coatneyi using continuous long reads from single molecule, real-time sequencing.</title>
        <authorList>
            <person name="Chien J.-T."/>
            <person name="Pakala S.B."/>
            <person name="Geraldo J.A."/>
            <person name="Lapp S.A."/>
            <person name="Barnwell J.W."/>
            <person name="Kissinger J.C."/>
            <person name="Galinski M.R."/>
            <person name="Humphrey J.C."/>
        </authorList>
    </citation>
    <scope>NUCLEOTIDE SEQUENCE [LARGE SCALE GENOMIC DNA]</scope>
    <source>
        <strain evidence="4">Hackeri</strain>
    </source>
</reference>
<evidence type="ECO:0000313" key="3">
    <source>
        <dbReference type="EMBL" id="ANQ10810.1"/>
    </source>
</evidence>
<feature type="region of interest" description="Disordered" evidence="2">
    <location>
        <begin position="1414"/>
        <end position="1434"/>
    </location>
</feature>
<dbReference type="KEGG" id="pcot:PCOAH_00053600"/>
<feature type="compositionally biased region" description="Basic and acidic residues" evidence="2">
    <location>
        <begin position="99"/>
        <end position="131"/>
    </location>
</feature>
<proteinExistence type="predicted"/>
<dbReference type="GeneID" id="30912094"/>
<feature type="region of interest" description="Disordered" evidence="2">
    <location>
        <begin position="1741"/>
        <end position="1764"/>
    </location>
</feature>
<dbReference type="RefSeq" id="XP_019917505.1">
    <property type="nucleotide sequence ID" value="XM_020062140.1"/>
</dbReference>
<gene>
    <name evidence="3" type="ORF">PCOAH_00053600</name>
</gene>
<dbReference type="OrthoDB" id="394404at2759"/>
<feature type="region of interest" description="Disordered" evidence="2">
    <location>
        <begin position="1"/>
        <end position="61"/>
    </location>
</feature>
<accession>A0A1B1E790</accession>
<feature type="compositionally biased region" description="Low complexity" evidence="2">
    <location>
        <begin position="1315"/>
        <end position="1337"/>
    </location>
</feature>
<sequence length="1861" mass="202321">MEEIPQEMNDRQDDKCSKKSTPVKSKDDAPAVNGKGGKGSNSSCKSAGATAAAGTSGGAGGYLFSLIDRFNSLKKVDQKVEEKKSGNLKEPNECNGTDQKGDVKKGTDEASRDGDAKKEGKADPAAKSERGRGKKGLKKEPKKGVKEGKDGSEEIGKTGETVQRVEKSSDKKNPQDEIEKGTSEPVSCKNGKKANSKGDVGNKEKPTNASDSAKEGDGYTSNNSGSNRGKGAPSDRGSGNSNEDPLMKSPCDGELAKVQELIKQIKKNEELYSDELNGDLLFLYEELYHTLLDRLESTKLKNKDMKKLIKREIEKFKENHSIVSDYLKGCEQEVKATLVSWGGDDEQAGKQSDKQSAEQSDKQSDKQSGEQSRQESEKSQEATAQQLDQGMVSQVKKSFHQYVEQKMSNDNYDHSALEENLLKNRNMSLLFLLFCKKHIIRFVEEVFSTMRLIVQKGEKCKNQMSSLLKRLNSMNTILHFLITTNERNGGVDNAVNTAGNSSGLMHGSYSDKAFQRDTKLCINGVNTKMGMALVENKDYVDVKRETEELGEKDDKHKHLHERLQSNHLHQELPNKTNFRSLSNGSNKTSKINKLSLNKKTFNYFRKDMNETQVSLSTCLTDTSVLDKKVRDKNVKKKVIGNENDSSDVVAQSDKEGAPSKKAPYENAGSGSANGSGNGSRSGKNTQGNSSSNDYFSDMMVYISWVPKSARCQYPLELPKNSAERNKLAEYIEAKEQMLYILKLMGYEEIDNIYFHPPKGSHIKIKFRTLACMNKFLRAYKNTPDKWKEDMFNFFNIPLRSSISVRDLRIERAVPRSSASEFKKIKKISKNYQDLFLFKDNYNLCEDGNSTTSKMEKVNLHYDAFNKHIMVHNNSGGTTAATSAAASVAGVPTAAGAIGMVVTDPQQHYNESTHFSLKKNADQGKSFSKMKGIMGPMGGEFNSGVMHGVGGNPSHVDDLHNGNMSLGVNATSTASYGGLSSFGGYGGGISTGTTSIMGGIGTSSSYLNGAGNGMMNSGVHAPYPFSGHHNTSSSTTTATALMMPNGMLNRVSGASGNVQHGVYMGGKNGGNNVRDDGRTFLGGTHMGSGFSSGNGGMGSSVSGHYGSPMGSHLANHSGNHIGNHLGTPLNSDTFNHYSSGWMHSGGLSNKGGSGKPSYPINHNNTMCTSTSASKILYPTKSGRNVNNKGSCVGMGGTSGGEVVGGSFLSSSKFLGNSNSNSHNGMHAMNKDFLTNGSYTLKKQTHYASFSNNSNGNMNSLNDHFYAFNGSGGSTANVNGLNDLNGAHGVNGGTIGSNGIGSHNYGSSSIMVNTVHNTQHSNNNSNNNSTRGTQNGTTNLNPFSTSSAHLDTATFTKEKNYLRGFKNSYMGMGSFGGGSAYSENNLNNSCSNSCSNSIMNNSNGLMGFSHGRVGGEESLKSNNVSGNDSSSANCHSNKYESDLASQKYGNQNDDMKEDFKNLINIDFINDIDMEFDEKNNDQISVNNGSDHNSGNVYEEFHQLNNRHTNNEKRLNELSSCMSEEFLSGGAKARDFEKFDKFASFEKFDSFDKFESYNKYDKYDKYDNYDKYDSYDKYDKFDTYDKLPFKNVNHEPSYRMNGEEDEQAEAADAEDAEVKNFNDEINLREKEFANSNSSLSKNNQVGNAFGVDVDDDTGMILSEGFNNYFCEENPKSLYNYYGSSSGGGMLTHTTSTATTGNKSSLHLNLSTSGNSGHNSSSAILGEATLSNNCSGGMETSENGIGTSAANGLANSSGNSTTNSVGNNGMINTTSSLYRNTMTPKLYMDANPMNSTFGKYDEGNFCEVNKEDKLRETGDGAASAVADYDLKMSEEDANKGFLNYPFQSSRVDNEQSFSDNYVNFF</sequence>
<feature type="region of interest" description="Disordered" evidence="2">
    <location>
        <begin position="636"/>
        <end position="690"/>
    </location>
</feature>
<feature type="compositionally biased region" description="Low complexity" evidence="2">
    <location>
        <begin position="1742"/>
        <end position="1764"/>
    </location>
</feature>
<feature type="region of interest" description="Disordered" evidence="2">
    <location>
        <begin position="78"/>
        <end position="250"/>
    </location>
</feature>
<evidence type="ECO:0000313" key="4">
    <source>
        <dbReference type="Proteomes" id="UP000092716"/>
    </source>
</evidence>
<keyword evidence="4" id="KW-1185">Reference proteome</keyword>
<dbReference type="EMBL" id="CP016252">
    <property type="protein sequence ID" value="ANQ10810.1"/>
    <property type="molecule type" value="Genomic_DNA"/>
</dbReference>
<feature type="compositionally biased region" description="Basic and acidic residues" evidence="2">
    <location>
        <begin position="347"/>
        <end position="380"/>
    </location>
</feature>
<feature type="compositionally biased region" description="Basic and acidic residues" evidence="2">
    <location>
        <begin position="78"/>
        <end position="92"/>
    </location>
</feature>
<dbReference type="VEuPathDB" id="PlasmoDB:PCOAH_00053600"/>
<keyword evidence="1" id="KW-0175">Coiled coil</keyword>
<feature type="compositionally biased region" description="Polar residues" evidence="2">
    <location>
        <begin position="573"/>
        <end position="590"/>
    </location>
</feature>
<feature type="compositionally biased region" description="Basic and acidic residues" evidence="2">
    <location>
        <begin position="138"/>
        <end position="182"/>
    </location>
</feature>
<name>A0A1B1E790_9APIC</name>
<feature type="region of interest" description="Disordered" evidence="2">
    <location>
        <begin position="1315"/>
        <end position="1345"/>
    </location>
</feature>
<feature type="compositionally biased region" description="Low complexity" evidence="2">
    <location>
        <begin position="40"/>
        <end position="54"/>
    </location>
</feature>
<feature type="compositionally biased region" description="Polar residues" evidence="2">
    <location>
        <begin position="1418"/>
        <end position="1434"/>
    </location>
</feature>
<evidence type="ECO:0000256" key="1">
    <source>
        <dbReference type="SAM" id="Coils"/>
    </source>
</evidence>
<feature type="region of interest" description="Disordered" evidence="2">
    <location>
        <begin position="564"/>
        <end position="590"/>
    </location>
</feature>
<organism evidence="3 4">
    <name type="scientific">Plasmodium coatneyi</name>
    <dbReference type="NCBI Taxonomy" id="208452"/>
    <lineage>
        <taxon>Eukaryota</taxon>
        <taxon>Sar</taxon>
        <taxon>Alveolata</taxon>
        <taxon>Apicomplexa</taxon>
        <taxon>Aconoidasida</taxon>
        <taxon>Haemosporida</taxon>
        <taxon>Plasmodiidae</taxon>
        <taxon>Plasmodium</taxon>
    </lineage>
</organism>
<feature type="compositionally biased region" description="Polar residues" evidence="2">
    <location>
        <begin position="382"/>
        <end position="391"/>
    </location>
</feature>
<protein>
    <submittedName>
        <fullName evidence="3">Asparagine-rich protein</fullName>
    </submittedName>
</protein>
<dbReference type="Proteomes" id="UP000092716">
    <property type="component" value="Chromosome 14"/>
</dbReference>
<feature type="region of interest" description="Disordered" evidence="2">
    <location>
        <begin position="341"/>
        <end position="391"/>
    </location>
</feature>
<feature type="coiled-coil region" evidence="1">
    <location>
        <begin position="255"/>
        <end position="315"/>
    </location>
</feature>
<evidence type="ECO:0000256" key="2">
    <source>
        <dbReference type="SAM" id="MobiDB-lite"/>
    </source>
</evidence>
<feature type="compositionally biased region" description="Basic and acidic residues" evidence="2">
    <location>
        <begin position="200"/>
        <end position="217"/>
    </location>
</feature>